<dbReference type="EMBL" id="CM001883">
    <property type="protein sequence ID" value="EOY10126.1"/>
    <property type="molecule type" value="Genomic_DNA"/>
</dbReference>
<sequence length="104" mass="11490">MIDPAVKGTLNVLRPCVKVPSIKRLIITSYVTAALFSGKPLADDLSSFLDQFGSLLNFKCTDEKQSIPVLQVSQERAKSLGVNFTPIEVSLKDTFESLKEKNFL</sequence>
<proteinExistence type="predicted"/>
<reference evidence="1 2" key="1">
    <citation type="journal article" date="2013" name="Genome Biol.">
        <title>The genome sequence of the most widely cultivated cacao type and its use to identify candidate genes regulating pod color.</title>
        <authorList>
            <person name="Motamayor J.C."/>
            <person name="Mockaitis K."/>
            <person name="Schmutz J."/>
            <person name="Haiminen N."/>
            <person name="Iii D.L."/>
            <person name="Cornejo O."/>
            <person name="Findley S.D."/>
            <person name="Zheng P."/>
            <person name="Utro F."/>
            <person name="Royaert S."/>
            <person name="Saski C."/>
            <person name="Jenkins J."/>
            <person name="Podicheti R."/>
            <person name="Zhao M."/>
            <person name="Scheffler B.E."/>
            <person name="Stack J.C."/>
            <person name="Feltus F.A."/>
            <person name="Mustiga G.M."/>
            <person name="Amores F."/>
            <person name="Phillips W."/>
            <person name="Marelli J.P."/>
            <person name="May G.D."/>
            <person name="Shapiro H."/>
            <person name="Ma J."/>
            <person name="Bustamante C.D."/>
            <person name="Schnell R.J."/>
            <person name="Main D."/>
            <person name="Gilbert D."/>
            <person name="Parida L."/>
            <person name="Kuhn D.N."/>
        </authorList>
    </citation>
    <scope>NUCLEOTIDE SEQUENCE [LARGE SCALE GENOMIC DNA]</scope>
    <source>
        <strain evidence="2">cv. Matina 1-6</strain>
    </source>
</reference>
<protein>
    <submittedName>
        <fullName evidence="1">Uncharacterized protein</fullName>
    </submittedName>
</protein>
<dbReference type="Proteomes" id="UP000026915">
    <property type="component" value="Chromosome 5"/>
</dbReference>
<dbReference type="AlphaFoldDB" id="A0A061EZB3"/>
<keyword evidence="2" id="KW-1185">Reference proteome</keyword>
<dbReference type="STRING" id="3641.A0A061EZB3"/>
<dbReference type="Gramene" id="EOY10126">
    <property type="protein sequence ID" value="EOY10126"/>
    <property type="gene ID" value="TCM_025504"/>
</dbReference>
<gene>
    <name evidence="1" type="ORF">TCM_025504</name>
</gene>
<evidence type="ECO:0000313" key="1">
    <source>
        <dbReference type="EMBL" id="EOY10126.1"/>
    </source>
</evidence>
<dbReference type="InParanoid" id="A0A061EZB3"/>
<dbReference type="HOGENOM" id="CLU_2255085_0_0_1"/>
<evidence type="ECO:0000313" key="2">
    <source>
        <dbReference type="Proteomes" id="UP000026915"/>
    </source>
</evidence>
<organism evidence="1 2">
    <name type="scientific">Theobroma cacao</name>
    <name type="common">Cacao</name>
    <name type="synonym">Cocoa</name>
    <dbReference type="NCBI Taxonomy" id="3641"/>
    <lineage>
        <taxon>Eukaryota</taxon>
        <taxon>Viridiplantae</taxon>
        <taxon>Streptophyta</taxon>
        <taxon>Embryophyta</taxon>
        <taxon>Tracheophyta</taxon>
        <taxon>Spermatophyta</taxon>
        <taxon>Magnoliopsida</taxon>
        <taxon>eudicotyledons</taxon>
        <taxon>Gunneridae</taxon>
        <taxon>Pentapetalae</taxon>
        <taxon>rosids</taxon>
        <taxon>malvids</taxon>
        <taxon>Malvales</taxon>
        <taxon>Malvaceae</taxon>
        <taxon>Byttnerioideae</taxon>
        <taxon>Theobroma</taxon>
    </lineage>
</organism>
<dbReference type="Gene3D" id="3.40.50.720">
    <property type="entry name" value="NAD(P)-binding Rossmann-like Domain"/>
    <property type="match status" value="2"/>
</dbReference>
<accession>A0A061EZB3</accession>
<dbReference type="eggNOG" id="KOG1502">
    <property type="taxonomic scope" value="Eukaryota"/>
</dbReference>
<name>A0A061EZB3_THECC</name>